<evidence type="ECO:0000313" key="3">
    <source>
        <dbReference type="Proteomes" id="UP000078534"/>
    </source>
</evidence>
<dbReference type="InterPro" id="IPR006059">
    <property type="entry name" value="SBP"/>
</dbReference>
<dbReference type="InterPro" id="IPR050490">
    <property type="entry name" value="Bact_solute-bd_prot1"/>
</dbReference>
<gene>
    <name evidence="2" type="ORF">A6K24_13435</name>
</gene>
<dbReference type="PANTHER" id="PTHR43649:SF11">
    <property type="entry name" value="ABC TRANSPORTER SUBSTRATE-BINDING PROTEIN YESO-RELATED"/>
    <property type="match status" value="1"/>
</dbReference>
<dbReference type="Proteomes" id="UP000078534">
    <property type="component" value="Unassembled WGS sequence"/>
</dbReference>
<reference evidence="3" key="1">
    <citation type="submission" date="2016-04" db="EMBL/GenBank/DDBJ databases">
        <authorList>
            <person name="Lyu Z."/>
            <person name="Lyu W."/>
        </authorList>
    </citation>
    <scope>NUCLEOTIDE SEQUENCE [LARGE SCALE GENOMIC DNA]</scope>
    <source>
        <strain evidence="3">C44</strain>
    </source>
</reference>
<evidence type="ECO:0000313" key="2">
    <source>
        <dbReference type="EMBL" id="OAS82057.1"/>
    </source>
</evidence>
<dbReference type="Gene3D" id="3.40.190.10">
    <property type="entry name" value="Periplasmic binding protein-like II"/>
    <property type="match status" value="2"/>
</dbReference>
<comment type="caution">
    <text evidence="2">The sequence shown here is derived from an EMBL/GenBank/DDBJ whole genome shotgun (WGS) entry which is preliminary data.</text>
</comment>
<dbReference type="SUPFAM" id="SSF53850">
    <property type="entry name" value="Periplasmic binding protein-like II"/>
    <property type="match status" value="1"/>
</dbReference>
<dbReference type="OrthoDB" id="7918484at2"/>
<keyword evidence="1" id="KW-0732">Signal</keyword>
<sequence length="434" mass="48751">MYVKKALLLALIFVFLFTFTACSSESKTKTGDGGGSGEESITLRVAWWGSQTRHEYTTKVIEMYEKENPNVNIKAEFAYWDDYWRKLAPMAAANELPDVFQMDMAYLSQYGEIGLLENLTPYIEDETIDVSSIDESVLTSGKIGDKMYGFTLGINVLSVITNDDILQKSEINIDGNSWTWSDMEQVALDIRKKANVYGSNGMSPPDIFFPYYLRTKGEKFYKEDGTGLAYTDDQLFVDYFERQVRLIDGHAFPTPDEGAAVRGVEDDFIVKGTSAITWNYSNQYAAFDQLTDAPLTLHLPPEHLENKALFLKPSMLFSVPKSSKHKDEAAKFINFFVNNVAANKLIKGERGVPVSTKVSEAIKPELTEGESKIVKYVEDAKKITSEYYPPDPIGSGEVMKALKDISDQILFKKITPEEGAKKFRAQADNILQGK</sequence>
<accession>A0A179SK18</accession>
<dbReference type="EMBL" id="LWSG01000046">
    <property type="protein sequence ID" value="OAS82057.1"/>
    <property type="molecule type" value="Genomic_DNA"/>
</dbReference>
<feature type="chain" id="PRO_5038432926" evidence="1">
    <location>
        <begin position="24"/>
        <end position="434"/>
    </location>
</feature>
<dbReference type="AlphaFoldDB" id="A0A179SK18"/>
<protein>
    <submittedName>
        <fullName evidence="2">Sugar ABC transporter substrate-binding protein</fullName>
    </submittedName>
</protein>
<dbReference type="STRING" id="152268.A6K24_13435"/>
<keyword evidence="3" id="KW-1185">Reference proteome</keyword>
<name>A0A179SK18_9BACI</name>
<dbReference type="Pfam" id="PF01547">
    <property type="entry name" value="SBP_bac_1"/>
    <property type="match status" value="1"/>
</dbReference>
<dbReference type="PROSITE" id="PS51257">
    <property type="entry name" value="PROKAR_LIPOPROTEIN"/>
    <property type="match status" value="1"/>
</dbReference>
<dbReference type="PANTHER" id="PTHR43649">
    <property type="entry name" value="ARABINOSE-BINDING PROTEIN-RELATED"/>
    <property type="match status" value="1"/>
</dbReference>
<proteinExistence type="predicted"/>
<evidence type="ECO:0000256" key="1">
    <source>
        <dbReference type="SAM" id="SignalP"/>
    </source>
</evidence>
<feature type="signal peptide" evidence="1">
    <location>
        <begin position="1"/>
        <end position="23"/>
    </location>
</feature>
<organism evidence="2 3">
    <name type="scientific">Metabacillus litoralis</name>
    <dbReference type="NCBI Taxonomy" id="152268"/>
    <lineage>
        <taxon>Bacteria</taxon>
        <taxon>Bacillati</taxon>
        <taxon>Bacillota</taxon>
        <taxon>Bacilli</taxon>
        <taxon>Bacillales</taxon>
        <taxon>Bacillaceae</taxon>
        <taxon>Metabacillus</taxon>
    </lineage>
</organism>